<dbReference type="GO" id="GO:0005524">
    <property type="term" value="F:ATP binding"/>
    <property type="evidence" value="ECO:0007669"/>
    <property type="project" value="UniProtKB-KW"/>
</dbReference>
<keyword evidence="4" id="KW-0547">Nucleotide-binding</keyword>
<sequence>MAAPIRIGVLKLADSAPVIMSRQKGVFARHGLEAEIVVSPSWANIADGLAWNHLDAAVLFAPLALMTMLGRRGHDTALHPLGRISRGGNTIMFRGANPAEGVWQSGTEGRRMFDVWQASIGRKPRIAVVHIYSTHILILRRFLKMIDVDMDREIEILVMPPTDMISAFSKKEIEGCCVGAPWGMEAERIGLAFCVGGSSTVLPEHIEKMLVVSDALFNRTDIAQRMFSAMQESLLFCAAPEHREEITEALSLPVSEGGLSLPPEATFRILPGGSAQETLGFASGRVQFRDIEWVMNDMTALGWLGRDECRKLAFWADPPEASPAHLRAPSL</sequence>
<evidence type="ECO:0000256" key="2">
    <source>
        <dbReference type="ARBA" id="ARBA00010742"/>
    </source>
</evidence>
<dbReference type="STRING" id="435.A0U92_00495"/>
<protein>
    <submittedName>
        <fullName evidence="4">Nitrate ABC transporter ATP-binding protein</fullName>
    </submittedName>
</protein>
<evidence type="ECO:0000256" key="3">
    <source>
        <dbReference type="ARBA" id="ARBA00022729"/>
    </source>
</evidence>
<dbReference type="PANTHER" id="PTHR30024:SF47">
    <property type="entry name" value="TAURINE-BINDING PERIPLASMIC PROTEIN"/>
    <property type="match status" value="1"/>
</dbReference>
<name>A0A1U9KCF7_ACEAC</name>
<organism evidence="4 5">
    <name type="scientific">Acetobacter aceti</name>
    <dbReference type="NCBI Taxonomy" id="435"/>
    <lineage>
        <taxon>Bacteria</taxon>
        <taxon>Pseudomonadati</taxon>
        <taxon>Pseudomonadota</taxon>
        <taxon>Alphaproteobacteria</taxon>
        <taxon>Acetobacterales</taxon>
        <taxon>Acetobacteraceae</taxon>
        <taxon>Acetobacter</taxon>
        <taxon>Acetobacter subgen. Acetobacter</taxon>
    </lineage>
</organism>
<dbReference type="SUPFAM" id="SSF53850">
    <property type="entry name" value="Periplasmic binding protein-like II"/>
    <property type="match status" value="1"/>
</dbReference>
<gene>
    <name evidence="4" type="ORF">A0U92_00495</name>
</gene>
<dbReference type="Proteomes" id="UP000188937">
    <property type="component" value="Chromosome"/>
</dbReference>
<dbReference type="KEGG" id="aace:A0U92_00495"/>
<dbReference type="OrthoDB" id="570524at2"/>
<comment type="similarity">
    <text evidence="2">Belongs to the bacterial solute-binding protein SsuA/TauA family.</text>
</comment>
<accession>A0A1U9KCF7</accession>
<evidence type="ECO:0000256" key="1">
    <source>
        <dbReference type="ARBA" id="ARBA00004418"/>
    </source>
</evidence>
<evidence type="ECO:0000313" key="4">
    <source>
        <dbReference type="EMBL" id="AQS83484.1"/>
    </source>
</evidence>
<dbReference type="Gene3D" id="3.40.190.10">
    <property type="entry name" value="Periplasmic binding protein-like II"/>
    <property type="match status" value="2"/>
</dbReference>
<comment type="subcellular location">
    <subcellularLocation>
        <location evidence="1">Periplasm</location>
    </subcellularLocation>
</comment>
<dbReference type="EMBL" id="CP014692">
    <property type="protein sequence ID" value="AQS83484.1"/>
    <property type="molecule type" value="Genomic_DNA"/>
</dbReference>
<evidence type="ECO:0000313" key="5">
    <source>
        <dbReference type="Proteomes" id="UP000188937"/>
    </source>
</evidence>
<dbReference type="PANTHER" id="PTHR30024">
    <property type="entry name" value="ALIPHATIC SULFONATES-BINDING PROTEIN-RELATED"/>
    <property type="match status" value="1"/>
</dbReference>
<dbReference type="Pfam" id="PF13379">
    <property type="entry name" value="NMT1_2"/>
    <property type="match status" value="1"/>
</dbReference>
<keyword evidence="4" id="KW-0067">ATP-binding</keyword>
<keyword evidence="5" id="KW-1185">Reference proteome</keyword>
<dbReference type="GO" id="GO:0042597">
    <property type="term" value="C:periplasmic space"/>
    <property type="evidence" value="ECO:0007669"/>
    <property type="project" value="UniProtKB-SubCell"/>
</dbReference>
<dbReference type="AlphaFoldDB" id="A0A1U9KCF7"/>
<reference evidence="4 5" key="1">
    <citation type="submission" date="2016-03" db="EMBL/GenBank/DDBJ databases">
        <title>Acetic acid bacteria sequencing.</title>
        <authorList>
            <person name="Brandt J."/>
            <person name="Jakob F."/>
            <person name="Vogel R.F."/>
        </authorList>
    </citation>
    <scope>NUCLEOTIDE SEQUENCE [LARGE SCALE GENOMIC DNA]</scope>
    <source>
        <strain evidence="4 5">TMW2.1153</strain>
    </source>
</reference>
<keyword evidence="3" id="KW-0732">Signal</keyword>
<proteinExistence type="inferred from homology"/>